<dbReference type="GO" id="GO:0004315">
    <property type="term" value="F:3-oxoacyl-[acyl-carrier-protein] synthase activity"/>
    <property type="evidence" value="ECO:0007669"/>
    <property type="project" value="InterPro"/>
</dbReference>
<dbReference type="Pfam" id="PF21089">
    <property type="entry name" value="PKS_DH_N"/>
    <property type="match status" value="1"/>
</dbReference>
<dbReference type="InterPro" id="IPR014043">
    <property type="entry name" value="Acyl_transferase_dom"/>
</dbReference>
<dbReference type="Pfam" id="PF02801">
    <property type="entry name" value="Ketoacyl-synt_C"/>
    <property type="match status" value="1"/>
</dbReference>
<reference evidence="9" key="1">
    <citation type="journal article" date="2017" name="Genome Biol.">
        <title>Comparative genomics reveals high biological diversity and specific adaptations in the industrially and medically important fungal genus Aspergillus.</title>
        <authorList>
            <person name="de Vries R.P."/>
            <person name="Riley R."/>
            <person name="Wiebenga A."/>
            <person name="Aguilar-Osorio G."/>
            <person name="Amillis S."/>
            <person name="Uchima C.A."/>
            <person name="Anderluh G."/>
            <person name="Asadollahi M."/>
            <person name="Askin M."/>
            <person name="Barry K."/>
            <person name="Battaglia E."/>
            <person name="Bayram O."/>
            <person name="Benocci T."/>
            <person name="Braus-Stromeyer S.A."/>
            <person name="Caldana C."/>
            <person name="Canovas D."/>
            <person name="Cerqueira G.C."/>
            <person name="Chen F."/>
            <person name="Chen W."/>
            <person name="Choi C."/>
            <person name="Clum A."/>
            <person name="Dos Santos R.A."/>
            <person name="Damasio A.R."/>
            <person name="Diallinas G."/>
            <person name="Emri T."/>
            <person name="Fekete E."/>
            <person name="Flipphi M."/>
            <person name="Freyberg S."/>
            <person name="Gallo A."/>
            <person name="Gournas C."/>
            <person name="Habgood R."/>
            <person name="Hainaut M."/>
            <person name="Harispe M.L."/>
            <person name="Henrissat B."/>
            <person name="Hilden K.S."/>
            <person name="Hope R."/>
            <person name="Hossain A."/>
            <person name="Karabika E."/>
            <person name="Karaffa L."/>
            <person name="Karanyi Z."/>
            <person name="Krasevec N."/>
            <person name="Kuo A."/>
            <person name="Kusch H."/>
            <person name="LaButti K."/>
            <person name="Lagendijk E.L."/>
            <person name="Lapidus A."/>
            <person name="Levasseur A."/>
            <person name="Lindquist E."/>
            <person name="Lipzen A."/>
            <person name="Logrieco A.F."/>
            <person name="MacCabe A."/>
            <person name="Maekelae M.R."/>
            <person name="Malavazi I."/>
            <person name="Melin P."/>
            <person name="Meyer V."/>
            <person name="Mielnichuk N."/>
            <person name="Miskei M."/>
            <person name="Molnar A.P."/>
            <person name="Mule G."/>
            <person name="Ngan C.Y."/>
            <person name="Orejas M."/>
            <person name="Orosz E."/>
            <person name="Ouedraogo J.P."/>
            <person name="Overkamp K.M."/>
            <person name="Park H.-S."/>
            <person name="Perrone G."/>
            <person name="Piumi F."/>
            <person name="Punt P.J."/>
            <person name="Ram A.F."/>
            <person name="Ramon A."/>
            <person name="Rauscher S."/>
            <person name="Record E."/>
            <person name="Riano-Pachon D.M."/>
            <person name="Robert V."/>
            <person name="Roehrig J."/>
            <person name="Ruller R."/>
            <person name="Salamov A."/>
            <person name="Salih N.S."/>
            <person name="Samson R.A."/>
            <person name="Sandor E."/>
            <person name="Sanguinetti M."/>
            <person name="Schuetze T."/>
            <person name="Sepcic K."/>
            <person name="Shelest E."/>
            <person name="Sherlock G."/>
            <person name="Sophianopoulou V."/>
            <person name="Squina F.M."/>
            <person name="Sun H."/>
            <person name="Susca A."/>
            <person name="Todd R.B."/>
            <person name="Tsang A."/>
            <person name="Unkles S.E."/>
            <person name="van de Wiele N."/>
            <person name="van Rossen-Uffink D."/>
            <person name="Oliveira J.V."/>
            <person name="Vesth T.C."/>
            <person name="Visser J."/>
            <person name="Yu J.-H."/>
            <person name="Zhou M."/>
            <person name="Andersen M.R."/>
            <person name="Archer D.B."/>
            <person name="Baker S.E."/>
            <person name="Benoit I."/>
            <person name="Brakhage A.A."/>
            <person name="Braus G.H."/>
            <person name="Fischer R."/>
            <person name="Frisvad J.C."/>
            <person name="Goldman G.H."/>
            <person name="Houbraken J."/>
            <person name="Oakley B."/>
            <person name="Pocsi I."/>
            <person name="Scazzocchio C."/>
            <person name="Seiboth B."/>
            <person name="vanKuyk P.A."/>
            <person name="Wortman J."/>
            <person name="Dyer P.S."/>
            <person name="Grigoriev I.V."/>
        </authorList>
    </citation>
    <scope>NUCLEOTIDE SEQUENCE [LARGE SCALE GENOMIC DNA]</scope>
    <source>
        <strain evidence="9">CBS 583.65</strain>
    </source>
</reference>
<dbReference type="SUPFAM" id="SSF53901">
    <property type="entry name" value="Thiolase-like"/>
    <property type="match status" value="1"/>
</dbReference>
<dbReference type="InterPro" id="IPR018201">
    <property type="entry name" value="Ketoacyl_synth_AS"/>
</dbReference>
<keyword evidence="2" id="KW-0597">Phosphoprotein</keyword>
<dbReference type="RefSeq" id="XP_040663011.1">
    <property type="nucleotide sequence ID" value="XM_040816632.1"/>
</dbReference>
<dbReference type="EMBL" id="KV878125">
    <property type="protein sequence ID" value="OJI97248.1"/>
    <property type="molecule type" value="Genomic_DNA"/>
</dbReference>
<accession>A0A1L9P6X0</accession>
<dbReference type="FunFam" id="3.40.47.10:FF:000019">
    <property type="entry name" value="Polyketide synthase type I"/>
    <property type="match status" value="1"/>
</dbReference>
<dbReference type="InterPro" id="IPR013217">
    <property type="entry name" value="Methyltransf_12"/>
</dbReference>
<sequence length="1665" mass="184295">MKEPIAVIGSACRLPGQSNTPAKLWELLLHPRDVLKDFDHRLNLQRFFHENGDTHGSTDVINKSYLLDEDISLFDASFFGISPVEAASMDPQQRLLLETAYEAFEAAGLTLHQIKGSQTGVYVGCMTDDWSAIQRRDMETVTTYAATGTASSIISNRISYAFDLHGPSETIDTACSSSLVALHHAANALHIGDCETALVAGVNLILDPSRYILESKLHMLSPDARCRMWDAAADGYVRGEGAAVLLLKPLSRALEDGDHIDALIRGTGVNSDGQTAGLTVPSAVAQRDLIRQTYRRAGLDPVRDAPQFVECHGTGTTVGDPVEARAISEAFIDASVSNRSNVIHVGSIKTVIGHLEGCAGLAGVLKAILAIKHNTIPPNLLFDELNPEIEPYYGPLQITKVPLVWPEQPTLRASVNSFGFGGTNAHAIIESYESINNEHNLELLGPIFLFFSARSGPSLLRTIKAYIQHLRHNPDINLRDLSWILYSRRSTHRIRASFSGISRDSILNKMEHYVSRDRYEPQLINQSPNILGIFTGQGAQWPAMGRELFLHCPLFRQGIKACEAVLQALPTSIPSCSLATELGSSTNIDSAAISQTLCTAVQISLVNLLTAAGIKFDHVVGHSSGEIAAAYASGIITLEGAMQIAYYRGFHARHAQGPNGEKGGMIAAGMSNDDALEFCTRPEFGGRIQVAAVNAPQSVTISGDLEVILQAKECLETNGIFVRQLKVDTAYHSQHMLPCAQAYLDSLLACKIHVQQPGTPVWHSSVHRNKLLEQDLSALRGPYWVDNMVQPVLFSRAIALALQHGPFDLAIEVGPHPALKGPTGQIFKETGAAPYYTGTLKRGENDIEALSDTVAGVWVQCPSSIDLHGFYQAFSDRTLQNTRTKTPVLIKDLPTYSWDHDRVFWRESRISRRFRTDRDKPHELLGRRTSDDNSRELRWRNVLRRNELPWLSGHEVLGDILLPGAAYVSIALEAGRYLAAMQKRQLELSEVEKVNILRPVVVPDDKAGVETLFTVMLESSASEGDVQIIKAQFSYYVCPDEVSGTMIHTCTGNLTLHLRRPSKSNRECSILPPKEPHPTDLTPLNTDDIYALFHHIGLTYSGLFRSIDTCQRCLDFSTATGVWPANSFGDDEYLVHPALLDVAFQVLLLARTHPNTGQVSSALLPSYIERVRVDGSRLNPARGGDIRAEFETWIVQQTAAAVTGDISIYNPADGREFLQLEGLEVRIVGELDVSHDRPVFSKTAWGVDIVQGIEAAKLVCDDDIVPEQLLRLSETAERMALFYARRLVEVDIDRENISWYHQRMLEAFDKHLELTRKGQHQIMKQEWLEDTPETMDRLHAESPNEVELEMLKASGQSLARVVRGEMHMLEILKQDDLLSRFYMENGGFIKVNQCLARAMQQISFKFPRCTILEIGAGTGATTWSVLEAIQSAYETYTYTDISTGFFPGARERFAHSLDQMVFKVLDIEKDPLSQGFTPHSYDVIISANVLHATRNLEHTLQNIRSLLRPGGYLLLFEVTNTHSLRILVSFGGLSGLWLGEEENRRLNPTVSCADWDRLLRQTGLSGADTVVHDVADEDKHTLSLIVSQAVDRTFLRLQNPLVEPPLEGPPVLLIGGGKLATSDIVGQIQKFLPEPWHRSLHIIPNLDALDSVESNTEIICLHELD</sequence>
<feature type="active site" description="Proton acceptor; for dehydratase activity" evidence="5">
    <location>
        <position position="954"/>
    </location>
</feature>
<keyword evidence="9" id="KW-1185">Reference proteome</keyword>
<evidence type="ECO:0000256" key="1">
    <source>
        <dbReference type="ARBA" id="ARBA00022450"/>
    </source>
</evidence>
<dbReference type="CDD" id="cd00833">
    <property type="entry name" value="PKS"/>
    <property type="match status" value="1"/>
</dbReference>
<dbReference type="PROSITE" id="PS00606">
    <property type="entry name" value="KS3_1"/>
    <property type="match status" value="1"/>
</dbReference>
<dbReference type="Gene3D" id="3.40.50.150">
    <property type="entry name" value="Vaccinia Virus protein VP39"/>
    <property type="match status" value="1"/>
</dbReference>
<dbReference type="Gene3D" id="3.40.366.10">
    <property type="entry name" value="Malonyl-Coenzyme A Acyl Carrier Protein, domain 2"/>
    <property type="match status" value="1"/>
</dbReference>
<dbReference type="PROSITE" id="PS52019">
    <property type="entry name" value="PKS_MFAS_DH"/>
    <property type="match status" value="1"/>
</dbReference>
<dbReference type="Proteomes" id="UP000184073">
    <property type="component" value="Unassembled WGS sequence"/>
</dbReference>
<dbReference type="SMART" id="SM00825">
    <property type="entry name" value="PKS_KS"/>
    <property type="match status" value="1"/>
</dbReference>
<dbReference type="SUPFAM" id="SSF53335">
    <property type="entry name" value="S-adenosyl-L-methionine-dependent methyltransferases"/>
    <property type="match status" value="1"/>
</dbReference>
<dbReference type="InterPro" id="IPR049900">
    <property type="entry name" value="PKS_mFAS_DH"/>
</dbReference>
<dbReference type="CDD" id="cd02440">
    <property type="entry name" value="AdoMet_MTases"/>
    <property type="match status" value="1"/>
</dbReference>
<dbReference type="InterPro" id="IPR049552">
    <property type="entry name" value="PKS_DH_N"/>
</dbReference>
<evidence type="ECO:0000313" key="8">
    <source>
        <dbReference type="EMBL" id="OJI97248.1"/>
    </source>
</evidence>
<dbReference type="InterPro" id="IPR020807">
    <property type="entry name" value="PKS_DH"/>
</dbReference>
<name>A0A1L9P6X0_ASPVE</name>
<dbReference type="InterPro" id="IPR049551">
    <property type="entry name" value="PKS_DH_C"/>
</dbReference>
<keyword evidence="1" id="KW-0596">Phosphopantetheine</keyword>
<feature type="domain" description="Ketosynthase family 3 (KS3)" evidence="6">
    <location>
        <begin position="2"/>
        <end position="431"/>
    </location>
</feature>
<keyword evidence="4" id="KW-0808">Transferase</keyword>
<dbReference type="STRING" id="1036611.A0A1L9P6X0"/>
<dbReference type="SMART" id="SM00826">
    <property type="entry name" value="PKS_DH"/>
    <property type="match status" value="1"/>
</dbReference>
<evidence type="ECO:0000259" key="6">
    <source>
        <dbReference type="PROSITE" id="PS52004"/>
    </source>
</evidence>
<dbReference type="InterPro" id="IPR020841">
    <property type="entry name" value="PKS_Beta-ketoAc_synthase_dom"/>
</dbReference>
<dbReference type="GO" id="GO:0006633">
    <property type="term" value="P:fatty acid biosynthetic process"/>
    <property type="evidence" value="ECO:0007669"/>
    <property type="project" value="InterPro"/>
</dbReference>
<dbReference type="Pfam" id="PF14765">
    <property type="entry name" value="PS-DH"/>
    <property type="match status" value="1"/>
</dbReference>
<keyword evidence="3" id="KW-0489">Methyltransferase</keyword>
<evidence type="ECO:0000256" key="4">
    <source>
        <dbReference type="ARBA" id="ARBA00022679"/>
    </source>
</evidence>
<dbReference type="InterPro" id="IPR014030">
    <property type="entry name" value="Ketoacyl_synth_N"/>
</dbReference>
<dbReference type="InterPro" id="IPR050091">
    <property type="entry name" value="PKS_NRPS_Biosynth_Enz"/>
</dbReference>
<dbReference type="SUPFAM" id="SSF55048">
    <property type="entry name" value="Probable ACP-binding domain of malonyl-CoA ACP transacylase"/>
    <property type="match status" value="1"/>
</dbReference>
<dbReference type="GeneID" id="63732143"/>
<dbReference type="InterPro" id="IPR042104">
    <property type="entry name" value="PKS_dehydratase_sf"/>
</dbReference>
<dbReference type="InterPro" id="IPR032821">
    <property type="entry name" value="PKS_assoc"/>
</dbReference>
<dbReference type="Pfam" id="PF00698">
    <property type="entry name" value="Acyl_transf_1"/>
    <property type="match status" value="1"/>
</dbReference>
<dbReference type="Pfam" id="PF00109">
    <property type="entry name" value="ketoacyl-synt"/>
    <property type="match status" value="1"/>
</dbReference>
<feature type="region of interest" description="C-terminal hotdog fold" evidence="5">
    <location>
        <begin position="1081"/>
        <end position="1234"/>
    </location>
</feature>
<dbReference type="InterPro" id="IPR014031">
    <property type="entry name" value="Ketoacyl_synth_C"/>
</dbReference>
<proteinExistence type="predicted"/>
<dbReference type="InterPro" id="IPR029063">
    <property type="entry name" value="SAM-dependent_MTases_sf"/>
</dbReference>
<feature type="active site" description="Proton donor; for dehydratase activity" evidence="5">
    <location>
        <position position="1141"/>
    </location>
</feature>
<feature type="region of interest" description="N-terminal hotdog fold" evidence="5">
    <location>
        <begin position="922"/>
        <end position="1061"/>
    </location>
</feature>
<evidence type="ECO:0000256" key="5">
    <source>
        <dbReference type="PROSITE-ProRule" id="PRU01363"/>
    </source>
</evidence>
<dbReference type="GO" id="GO:0044550">
    <property type="term" value="P:secondary metabolite biosynthetic process"/>
    <property type="evidence" value="ECO:0007669"/>
    <property type="project" value="TreeGrafter"/>
</dbReference>
<dbReference type="InterPro" id="IPR001227">
    <property type="entry name" value="Ac_transferase_dom_sf"/>
</dbReference>
<dbReference type="SUPFAM" id="SSF52151">
    <property type="entry name" value="FabD/lysophospholipase-like"/>
    <property type="match status" value="1"/>
</dbReference>
<dbReference type="VEuPathDB" id="FungiDB:ASPVEDRAFT_78976"/>
<dbReference type="Gene3D" id="3.10.129.110">
    <property type="entry name" value="Polyketide synthase dehydratase"/>
    <property type="match status" value="1"/>
</dbReference>
<evidence type="ECO:0000256" key="2">
    <source>
        <dbReference type="ARBA" id="ARBA00022553"/>
    </source>
</evidence>
<organism evidence="8 9">
    <name type="scientific">Aspergillus versicolor CBS 583.65</name>
    <dbReference type="NCBI Taxonomy" id="1036611"/>
    <lineage>
        <taxon>Eukaryota</taxon>
        <taxon>Fungi</taxon>
        <taxon>Dikarya</taxon>
        <taxon>Ascomycota</taxon>
        <taxon>Pezizomycotina</taxon>
        <taxon>Eurotiomycetes</taxon>
        <taxon>Eurotiomycetidae</taxon>
        <taxon>Eurotiales</taxon>
        <taxon>Aspergillaceae</taxon>
        <taxon>Aspergillus</taxon>
        <taxon>Aspergillus subgen. Nidulantes</taxon>
    </lineage>
</organism>
<dbReference type="PROSITE" id="PS52004">
    <property type="entry name" value="KS3_2"/>
    <property type="match status" value="1"/>
</dbReference>
<dbReference type="InterPro" id="IPR016036">
    <property type="entry name" value="Malonyl_transacylase_ACP-bd"/>
</dbReference>
<evidence type="ECO:0000256" key="3">
    <source>
        <dbReference type="ARBA" id="ARBA00022603"/>
    </source>
</evidence>
<gene>
    <name evidence="8" type="ORF">ASPVEDRAFT_78976</name>
</gene>
<protein>
    <recommendedName>
        <fullName evidence="10">Carrier domain-containing protein</fullName>
    </recommendedName>
</protein>
<dbReference type="GO" id="GO:0008168">
    <property type="term" value="F:methyltransferase activity"/>
    <property type="evidence" value="ECO:0007669"/>
    <property type="project" value="UniProtKB-KW"/>
</dbReference>
<feature type="domain" description="PKS/mFAS DH" evidence="7">
    <location>
        <begin position="922"/>
        <end position="1234"/>
    </location>
</feature>
<dbReference type="PANTHER" id="PTHR43775:SF20">
    <property type="entry name" value="HYBRID PKS-NRPS SYNTHETASE APDA"/>
    <property type="match status" value="1"/>
</dbReference>
<dbReference type="InterPro" id="IPR016039">
    <property type="entry name" value="Thiolase-like"/>
</dbReference>
<evidence type="ECO:0000313" key="9">
    <source>
        <dbReference type="Proteomes" id="UP000184073"/>
    </source>
</evidence>
<evidence type="ECO:0000259" key="7">
    <source>
        <dbReference type="PROSITE" id="PS52019"/>
    </source>
</evidence>
<dbReference type="GO" id="GO:0004312">
    <property type="term" value="F:fatty acid synthase activity"/>
    <property type="evidence" value="ECO:0007669"/>
    <property type="project" value="TreeGrafter"/>
</dbReference>
<dbReference type="PANTHER" id="PTHR43775">
    <property type="entry name" value="FATTY ACID SYNTHASE"/>
    <property type="match status" value="1"/>
</dbReference>
<dbReference type="Gene3D" id="3.40.47.10">
    <property type="match status" value="1"/>
</dbReference>
<dbReference type="SMART" id="SM00827">
    <property type="entry name" value="PKS_AT"/>
    <property type="match status" value="1"/>
</dbReference>
<dbReference type="Pfam" id="PF16197">
    <property type="entry name" value="KAsynt_C_assoc"/>
    <property type="match status" value="1"/>
</dbReference>
<dbReference type="GO" id="GO:0032259">
    <property type="term" value="P:methylation"/>
    <property type="evidence" value="ECO:0007669"/>
    <property type="project" value="UniProtKB-KW"/>
</dbReference>
<dbReference type="InterPro" id="IPR016035">
    <property type="entry name" value="Acyl_Trfase/lysoPLipase"/>
</dbReference>
<evidence type="ECO:0008006" key="10">
    <source>
        <dbReference type="Google" id="ProtNLM"/>
    </source>
</evidence>
<dbReference type="Pfam" id="PF08242">
    <property type="entry name" value="Methyltransf_12"/>
    <property type="match status" value="1"/>
</dbReference>
<dbReference type="OrthoDB" id="329835at2759"/>